<evidence type="ECO:0000313" key="2">
    <source>
        <dbReference type="Proteomes" id="UP001375539"/>
    </source>
</evidence>
<dbReference type="Proteomes" id="UP001375539">
    <property type="component" value="Unassembled WGS sequence"/>
</dbReference>
<reference evidence="1" key="1">
    <citation type="submission" date="2024-03" db="EMBL/GenBank/DDBJ databases">
        <title>Novel Streptomyces species of biotechnological and ecological value are a feature of Machair soil.</title>
        <authorList>
            <person name="Prole J.R."/>
            <person name="Goodfellow M."/>
            <person name="Allenby N."/>
            <person name="Ward A.C."/>
        </authorList>
    </citation>
    <scope>NUCLEOTIDE SEQUENCE</scope>
    <source>
        <strain evidence="1">MS1.AVA.4</strain>
    </source>
</reference>
<proteinExistence type="predicted"/>
<protein>
    <submittedName>
        <fullName evidence="1">Uncharacterized protein</fullName>
    </submittedName>
</protein>
<accession>A0ACC6QCU5</accession>
<sequence length="45" mass="4707">MRHRVLSAVAALVAATACAVPAERQLSSGAFWAPLVPEVHDPCHA</sequence>
<dbReference type="EMBL" id="JBBKAI010000002">
    <property type="protein sequence ID" value="MEJ8656277.1"/>
    <property type="molecule type" value="Genomic_DNA"/>
</dbReference>
<gene>
    <name evidence="1" type="ORF">WKI58_07015</name>
</gene>
<comment type="caution">
    <text evidence="1">The sequence shown here is derived from an EMBL/GenBank/DDBJ whole genome shotgun (WGS) entry which is preliminary data.</text>
</comment>
<organism evidence="1 2">
    <name type="scientific">Streptomyces pratisoli</name>
    <dbReference type="NCBI Taxonomy" id="3139917"/>
    <lineage>
        <taxon>Bacteria</taxon>
        <taxon>Bacillati</taxon>
        <taxon>Actinomycetota</taxon>
        <taxon>Actinomycetes</taxon>
        <taxon>Kitasatosporales</taxon>
        <taxon>Streptomycetaceae</taxon>
        <taxon>Streptomyces</taxon>
    </lineage>
</organism>
<name>A0ACC6QCU5_9ACTN</name>
<keyword evidence="2" id="KW-1185">Reference proteome</keyword>
<evidence type="ECO:0000313" key="1">
    <source>
        <dbReference type="EMBL" id="MEJ8656277.1"/>
    </source>
</evidence>